<feature type="signal peptide" evidence="1">
    <location>
        <begin position="1"/>
        <end position="43"/>
    </location>
</feature>
<dbReference type="RefSeq" id="WP_344793469.1">
    <property type="nucleotide sequence ID" value="NZ_BAABAU010000001.1"/>
</dbReference>
<evidence type="ECO:0008006" key="4">
    <source>
        <dbReference type="Google" id="ProtNLM"/>
    </source>
</evidence>
<sequence>MSATGALRGHTIGRRAVAVLSAVTAAAVIAAASLALGAAPARADTTGNTDVVVASIRIRPIDPVVAGSQFTFTVDGLDSSGAVVADVTDDLTELDLLQPGSTEPIVFPSYAVHSALYGTYVGTNTLTVHDGDLVSDPLDFEVVAGPPASLSWTNTTSSFESGTSFAFDTRAYDAQNDPLPSDGAVVTSTDPSDSVDGTSVTFGDPGTRTITVTLGDATLSRDVEVTPAPVVLPAVLSFIDPPALPIEAGSPWQYLVRATQGDEPVPTDAPLFTVTSPDGDALAPKYLVVGPDGDITIKRAGSWLVTATSGDLTASTPVTITASFPYRLSGVPTQLQAGAFRAVLGAVDIYGNAVQLNSETDIGDEDGTEYSFAAGTSTLTGTIRTAGKHRLILRPDGVELDYRPTVTVTLGAPSSLSFVSPALSVTAAGSATYSIQGVDAYSNRGAVTAKLTSSNPLDTVSGTTVTFGRIAGTRTLTATSGSLSKKLAVAVVAGKTVALKIVPAASSWEAGTSLAFTLTGTDAYGNATRMDQASVDSSGSGDGVDTSRVQGTVGAGSVSGRYAGRRTLTATLGAVHASVVVSVAPSRVATSSISGPALGTLAIAGQKVTFVLNAYDRFGNRIDTSAARFSSSTAGDVFVGHTVQFLTPTDHVKGQRRTTISSVFTWRGATTQTTFANLIIANDNAALGMAAPKTASAGKPFTVTVTIGKGTSGYQPTGSLRLAYDSKTVTVALGSASSYRITVPGLSKGTHTLRATYLPTGYVYPGNTTPTATVSVG</sequence>
<evidence type="ECO:0000313" key="2">
    <source>
        <dbReference type="EMBL" id="GAA4264898.1"/>
    </source>
</evidence>
<name>A0ABP8DYH8_9MICO</name>
<comment type="caution">
    <text evidence="2">The sequence shown here is derived from an EMBL/GenBank/DDBJ whole genome shotgun (WGS) entry which is preliminary data.</text>
</comment>
<dbReference type="PROSITE" id="PS51318">
    <property type="entry name" value="TAT"/>
    <property type="match status" value="1"/>
</dbReference>
<dbReference type="Gene3D" id="2.60.40.10">
    <property type="entry name" value="Immunoglobulins"/>
    <property type="match status" value="1"/>
</dbReference>
<keyword evidence="3" id="KW-1185">Reference proteome</keyword>
<gene>
    <name evidence="2" type="ORF">GCM10022256_05100</name>
</gene>
<feature type="chain" id="PRO_5046887365" description="Ig-like domain-containing protein" evidence="1">
    <location>
        <begin position="44"/>
        <end position="777"/>
    </location>
</feature>
<proteinExistence type="predicted"/>
<accession>A0ABP8DYH8</accession>
<evidence type="ECO:0000256" key="1">
    <source>
        <dbReference type="SAM" id="SignalP"/>
    </source>
</evidence>
<dbReference type="InterPro" id="IPR013783">
    <property type="entry name" value="Ig-like_fold"/>
</dbReference>
<dbReference type="EMBL" id="BAABAU010000001">
    <property type="protein sequence ID" value="GAA4264898.1"/>
    <property type="molecule type" value="Genomic_DNA"/>
</dbReference>
<protein>
    <recommendedName>
        <fullName evidence="4">Ig-like domain-containing protein</fullName>
    </recommendedName>
</protein>
<keyword evidence="1" id="KW-0732">Signal</keyword>
<evidence type="ECO:0000313" key="3">
    <source>
        <dbReference type="Proteomes" id="UP001501594"/>
    </source>
</evidence>
<reference evidence="3" key="1">
    <citation type="journal article" date="2019" name="Int. J. Syst. Evol. Microbiol.">
        <title>The Global Catalogue of Microorganisms (GCM) 10K type strain sequencing project: providing services to taxonomists for standard genome sequencing and annotation.</title>
        <authorList>
            <consortium name="The Broad Institute Genomics Platform"/>
            <consortium name="The Broad Institute Genome Sequencing Center for Infectious Disease"/>
            <person name="Wu L."/>
            <person name="Ma J."/>
        </authorList>
    </citation>
    <scope>NUCLEOTIDE SEQUENCE [LARGE SCALE GENOMIC DNA]</scope>
    <source>
        <strain evidence="3">JCM 17442</strain>
    </source>
</reference>
<dbReference type="Proteomes" id="UP001501594">
    <property type="component" value="Unassembled WGS sequence"/>
</dbReference>
<dbReference type="InterPro" id="IPR006311">
    <property type="entry name" value="TAT_signal"/>
</dbReference>
<organism evidence="2 3">
    <name type="scientific">Frondihabitans peucedani</name>
    <dbReference type="NCBI Taxonomy" id="598626"/>
    <lineage>
        <taxon>Bacteria</taxon>
        <taxon>Bacillati</taxon>
        <taxon>Actinomycetota</taxon>
        <taxon>Actinomycetes</taxon>
        <taxon>Micrococcales</taxon>
        <taxon>Microbacteriaceae</taxon>
        <taxon>Frondihabitans</taxon>
    </lineage>
</organism>